<dbReference type="EMBL" id="CP113520">
    <property type="protein sequence ID" value="WAJ31101.1"/>
    <property type="molecule type" value="Genomic_DNA"/>
</dbReference>
<reference evidence="1" key="1">
    <citation type="submission" date="2022-11" db="EMBL/GenBank/DDBJ databases">
        <title>beta-Carotene-producing bacterium, Jeongeuplla avenae sp. nov., alleviates the salt stress of Arabidopsis seedlings.</title>
        <authorList>
            <person name="Jiang L."/>
            <person name="Lee J."/>
        </authorList>
    </citation>
    <scope>NUCLEOTIDE SEQUENCE</scope>
    <source>
        <strain evidence="1">DY_R2A_6</strain>
    </source>
</reference>
<gene>
    <name evidence="1" type="ORF">OXU80_13240</name>
</gene>
<name>A0ACD4NWG2_9HYPH</name>
<sequence length="336" mass="35993">MARLLSVTLGAALAGVLVLSAKQAATPERGVAAPVLADARTLFVSGHSLTAPLPPLLQDLARGSGRTLSVEAHLADGSSIRQRLAAGPAAIPPPGTDVLLVTERHWILDTMSREGTVNELRTLDQRFRADNPTGETFFYVPWSTLADTSAPDDWIRHERMVAPLWACLARRASDSPAARPGSRQIHLVPASLALADLAEALNRRPDDFPGFAEMTPREVGAALFSDDVHLTPLGGYFVAVVTSATIFGDVPANAPVPAGLDAARAESLRDFAMRFVAAWRETSMRAEVCSERVGPGLALAYAGYAATVAQGPNASFPRRQLESLRQSLRLFRQLYL</sequence>
<proteinExistence type="predicted"/>
<keyword evidence="2" id="KW-1185">Reference proteome</keyword>
<evidence type="ECO:0000313" key="2">
    <source>
        <dbReference type="Proteomes" id="UP001163223"/>
    </source>
</evidence>
<evidence type="ECO:0000313" key="1">
    <source>
        <dbReference type="EMBL" id="WAJ31101.1"/>
    </source>
</evidence>
<accession>A0ACD4NWG2</accession>
<organism evidence="1 2">
    <name type="scientific">Antarcticirhabdus aurantiaca</name>
    <dbReference type="NCBI Taxonomy" id="2606717"/>
    <lineage>
        <taxon>Bacteria</taxon>
        <taxon>Pseudomonadati</taxon>
        <taxon>Pseudomonadota</taxon>
        <taxon>Alphaproteobacteria</taxon>
        <taxon>Hyphomicrobiales</taxon>
        <taxon>Aurantimonadaceae</taxon>
        <taxon>Antarcticirhabdus</taxon>
    </lineage>
</organism>
<protein>
    <submittedName>
        <fullName evidence="1">Uncharacterized protein</fullName>
    </submittedName>
</protein>
<dbReference type="Proteomes" id="UP001163223">
    <property type="component" value="Chromosome"/>
</dbReference>